<dbReference type="Pfam" id="PF00866">
    <property type="entry name" value="Ring_hydroxyl_B"/>
    <property type="match status" value="1"/>
</dbReference>
<dbReference type="RefSeq" id="WP_274943201.1">
    <property type="nucleotide sequence ID" value="NZ_JANWOI010000002.1"/>
</dbReference>
<dbReference type="SUPFAM" id="SSF54427">
    <property type="entry name" value="NTF2-like"/>
    <property type="match status" value="1"/>
</dbReference>
<accession>A0A9X3TXG9</accession>
<reference evidence="3" key="1">
    <citation type="submission" date="2022-08" db="EMBL/GenBank/DDBJ databases">
        <authorList>
            <person name="Vandamme P."/>
            <person name="Hettiarachchi A."/>
            <person name="Peeters C."/>
            <person name="Cnockaert M."/>
            <person name="Carlier A."/>
        </authorList>
    </citation>
    <scope>NUCLEOTIDE SEQUENCE</scope>
    <source>
        <strain evidence="3">LMG 31809</strain>
    </source>
</reference>
<dbReference type="CDD" id="cd00667">
    <property type="entry name" value="ring_hydroxylating_dioxygenases_beta"/>
    <property type="match status" value="1"/>
</dbReference>
<dbReference type="GO" id="GO:0019380">
    <property type="term" value="P:3-phenylpropionate catabolic process"/>
    <property type="evidence" value="ECO:0007669"/>
    <property type="project" value="TreeGrafter"/>
</dbReference>
<keyword evidence="3" id="KW-0223">Dioxygenase</keyword>
<reference evidence="3" key="2">
    <citation type="journal article" date="2023" name="Syst. Appl. Microbiol.">
        <title>Govania unica gen. nov., sp. nov., a rare biosphere bacterium that represents a novel family in the class Alphaproteobacteria.</title>
        <authorList>
            <person name="Vandamme P."/>
            <person name="Peeters C."/>
            <person name="Hettiarachchi A."/>
            <person name="Cnockaert M."/>
            <person name="Carlier A."/>
        </authorList>
    </citation>
    <scope>NUCLEOTIDE SEQUENCE</scope>
    <source>
        <strain evidence="3">LMG 31809</strain>
    </source>
</reference>
<evidence type="ECO:0000256" key="2">
    <source>
        <dbReference type="ARBA" id="ARBA00023002"/>
    </source>
</evidence>
<evidence type="ECO:0000313" key="4">
    <source>
        <dbReference type="Proteomes" id="UP001141619"/>
    </source>
</evidence>
<dbReference type="PANTHER" id="PTHR41534:SF1">
    <property type="entry name" value="BLR3401 PROTEIN"/>
    <property type="match status" value="1"/>
</dbReference>
<comment type="similarity">
    <text evidence="1">Belongs to the bacterial ring-hydroxylating dioxygenase beta subunit family.</text>
</comment>
<sequence length="157" mass="18043">MSFDIREIETFLYDEADCLDRADLEAWMALYTEDGTYWMPASPNQTSPTTEISIIYDDRLLMEIRRLNYGHELAASMAYAVRSSHLIGNVRITTSNADSCEVSSNFQVALFYRGEQTLYAGRYNHALIKTGDGWKIRHKRVDLLTCDQPLKSLVIYL</sequence>
<dbReference type="Gene3D" id="3.10.450.50">
    <property type="match status" value="1"/>
</dbReference>
<dbReference type="AlphaFoldDB" id="A0A9X3TXG9"/>
<gene>
    <name evidence="3" type="ORF">NYP16_05970</name>
</gene>
<dbReference type="EMBL" id="JANWOI010000002">
    <property type="protein sequence ID" value="MDA5193499.1"/>
    <property type="molecule type" value="Genomic_DNA"/>
</dbReference>
<organism evidence="3 4">
    <name type="scientific">Govanella unica</name>
    <dbReference type="NCBI Taxonomy" id="2975056"/>
    <lineage>
        <taxon>Bacteria</taxon>
        <taxon>Pseudomonadati</taxon>
        <taxon>Pseudomonadota</taxon>
        <taxon>Alphaproteobacteria</taxon>
        <taxon>Emcibacterales</taxon>
        <taxon>Govanellaceae</taxon>
        <taxon>Govanella</taxon>
    </lineage>
</organism>
<keyword evidence="4" id="KW-1185">Reference proteome</keyword>
<protein>
    <submittedName>
        <fullName evidence="3">Aromatic-ring-hydroxylating dioxygenase subunit beta</fullName>
    </submittedName>
</protein>
<dbReference type="InterPro" id="IPR000391">
    <property type="entry name" value="Rng_hydr_dOase-bsu"/>
</dbReference>
<keyword evidence="2" id="KW-0560">Oxidoreductase</keyword>
<dbReference type="PANTHER" id="PTHR41534">
    <property type="entry name" value="BLR3401 PROTEIN"/>
    <property type="match status" value="1"/>
</dbReference>
<dbReference type="InterPro" id="IPR032710">
    <property type="entry name" value="NTF2-like_dom_sf"/>
</dbReference>
<comment type="caution">
    <text evidence="3">The sequence shown here is derived from an EMBL/GenBank/DDBJ whole genome shotgun (WGS) entry which is preliminary data.</text>
</comment>
<dbReference type="GO" id="GO:0051213">
    <property type="term" value="F:dioxygenase activity"/>
    <property type="evidence" value="ECO:0007669"/>
    <property type="project" value="UniProtKB-KW"/>
</dbReference>
<dbReference type="Proteomes" id="UP001141619">
    <property type="component" value="Unassembled WGS sequence"/>
</dbReference>
<evidence type="ECO:0000313" key="3">
    <source>
        <dbReference type="EMBL" id="MDA5193499.1"/>
    </source>
</evidence>
<evidence type="ECO:0000256" key="1">
    <source>
        <dbReference type="ARBA" id="ARBA00009570"/>
    </source>
</evidence>
<name>A0A9X3TXG9_9PROT</name>
<proteinExistence type="inferred from homology"/>